<comment type="caution">
    <text evidence="1">The sequence shown here is derived from an EMBL/GenBank/DDBJ whole genome shotgun (WGS) entry which is preliminary data.</text>
</comment>
<dbReference type="AlphaFoldDB" id="A0A6P0G3M9"/>
<dbReference type="Proteomes" id="UP000471082">
    <property type="component" value="Unassembled WGS sequence"/>
</dbReference>
<dbReference type="EMBL" id="JAAGYU010000045">
    <property type="protein sequence ID" value="NEL76892.1"/>
    <property type="molecule type" value="Genomic_DNA"/>
</dbReference>
<evidence type="ECO:0000313" key="2">
    <source>
        <dbReference type="Proteomes" id="UP000471082"/>
    </source>
</evidence>
<proteinExistence type="predicted"/>
<dbReference type="RefSeq" id="WP_164502699.1">
    <property type="nucleotide sequence ID" value="NZ_JAKHGY010000011.1"/>
</dbReference>
<protein>
    <submittedName>
        <fullName evidence="1">Uncharacterized protein</fullName>
    </submittedName>
</protein>
<name>A0A6P0G3M9_XANPE</name>
<gene>
    <name evidence="1" type="ORF">G3W61_11600</name>
</gene>
<accession>A0A6P0G3M9</accession>
<organism evidence="1 2">
    <name type="scientific">Xanthomonas perforans</name>
    <dbReference type="NCBI Taxonomy" id="442694"/>
    <lineage>
        <taxon>Bacteria</taxon>
        <taxon>Pseudomonadati</taxon>
        <taxon>Pseudomonadota</taxon>
        <taxon>Gammaproteobacteria</taxon>
        <taxon>Lysobacterales</taxon>
        <taxon>Lysobacteraceae</taxon>
        <taxon>Xanthomonas</taxon>
    </lineage>
</organism>
<evidence type="ECO:0000313" key="1">
    <source>
        <dbReference type="EMBL" id="NEL76892.1"/>
    </source>
</evidence>
<reference evidence="1 2" key="1">
    <citation type="submission" date="2019-11" db="EMBL/GenBank/DDBJ databases">
        <title>Genome-resolved metagenomics to study the prevalence of co-infection and intraspecific heterogeneity among plant pathogen metapopulations.</title>
        <authorList>
            <person name="Newberry E."/>
            <person name="Bhandari R."/>
            <person name="Kemble J."/>
            <person name="Sikora E."/>
            <person name="Potnis N."/>
        </authorList>
    </citation>
    <scope>NUCLEOTIDE SEQUENCE [LARGE SCALE GENOMIC DNA]</scope>
    <source>
        <strain evidence="1">Xp_Tom_Tuscaloosa_18b</strain>
    </source>
</reference>
<sequence length="100" mass="10908">MKLGEQTHDIRIKRHDELSDKRWSSLPDCYEPSLFKSLISTDKKAGGPGTYAKKPKIAGKNGRTRADWPLGDVAMTAACALNLLRCIATNALLLRPVGAS</sequence>